<dbReference type="InterPro" id="IPR052360">
    <property type="entry name" value="Transcr_Regulatory_Proteins"/>
</dbReference>
<protein>
    <recommendedName>
        <fullName evidence="8">Zn(2)-C6 fungal-type domain-containing protein</fullName>
    </recommendedName>
</protein>
<dbReference type="GO" id="GO:0003677">
    <property type="term" value="F:DNA binding"/>
    <property type="evidence" value="ECO:0007669"/>
    <property type="project" value="UniProtKB-KW"/>
</dbReference>
<dbReference type="InterPro" id="IPR036864">
    <property type="entry name" value="Zn2-C6_fun-type_DNA-bd_sf"/>
</dbReference>
<dbReference type="GO" id="GO:0000981">
    <property type="term" value="F:DNA-binding transcription factor activity, RNA polymerase II-specific"/>
    <property type="evidence" value="ECO:0007669"/>
    <property type="project" value="InterPro"/>
</dbReference>
<keyword evidence="3" id="KW-0805">Transcription regulation</keyword>
<keyword evidence="6" id="KW-0539">Nucleus</keyword>
<keyword evidence="2" id="KW-0862">Zinc</keyword>
<dbReference type="STRING" id="857342.A0A2T3AQ64"/>
<evidence type="ECO:0000256" key="2">
    <source>
        <dbReference type="ARBA" id="ARBA00022833"/>
    </source>
</evidence>
<evidence type="ECO:0000256" key="3">
    <source>
        <dbReference type="ARBA" id="ARBA00023015"/>
    </source>
</evidence>
<keyword evidence="10" id="KW-1185">Reference proteome</keyword>
<dbReference type="PANTHER" id="PTHR36206:SF4">
    <property type="entry name" value="HYPOTHETICAL CONSERVED PROTEIN (EUROFUNG)-RELATED"/>
    <property type="match status" value="1"/>
</dbReference>
<dbReference type="GO" id="GO:0008270">
    <property type="term" value="F:zinc ion binding"/>
    <property type="evidence" value="ECO:0007669"/>
    <property type="project" value="InterPro"/>
</dbReference>
<evidence type="ECO:0000256" key="1">
    <source>
        <dbReference type="ARBA" id="ARBA00022723"/>
    </source>
</evidence>
<dbReference type="SUPFAM" id="SSF57701">
    <property type="entry name" value="Zn2/Cys6 DNA-binding domain"/>
    <property type="match status" value="1"/>
</dbReference>
<keyword evidence="1" id="KW-0479">Metal-binding</keyword>
<evidence type="ECO:0000256" key="5">
    <source>
        <dbReference type="ARBA" id="ARBA00023163"/>
    </source>
</evidence>
<sequence length="795" mass="88331">MSPTKYPGARLANRWIRRVKCGEEKPYCLRCQKFGRTCDGYAALPSRRGPVVAPIQPRTPSLSLYSPSSSIHGTEDESRYFQAFVEFSARELPGYFDADFWSRVVLQESHAVASIRHAVIAIGALNRGLEKASRSLIKANVIQDIDKRHHEHAVLHHLKAVQSLNRYLSMSRPPQLRVALISCLLFICFETLLGSYASGIQQTYGGLKILRSYFAGRPGSKPRIPQRNLPQRFLPDAKSRSGQVSKALQTRQGCDNIYKARVIALHVEQYLEVENNPRLDGEKRGADCVEQVAVPLAALTGTDYSKEQQQMMMSAPTNDHTLESSSASADQFVQTAAENSIVGNTTFGIPAAVRKSSSILSKSTVSTPGAHSFPESPRHPSSISPSQAPFASIKRPLESIPVPPILHHDLDLEESLIQTLVRLEGNSIFFGMPPGIPPLVWDVHRVYHLPIPSSFPDFSSAQRSWDFLMDRALKFYRRTFFNKTYAPTRSDPPAKIASQFASFMRQLSAFEKAFRPFLSKAIEADGTICNPAALVISLYQKCTLITLATVCNASEMVYDSFFSEFQYITRTCSRLARSQRNSGIPKDARFTFEVGLVPPLHVTATKCRDPTIRREAIELLLATPRQEGMWDGVLSGMIGEWIASCEEEGLSPPPLGSSQQPSVHVPPREYEAADDKGFSSPGGSHLGDEIKISGGWENGKRMSKLVIDAVGGDFTEYASDEPDCTVEGSGIIPSQAEGRRERPVLRSGWTVPEKNRVQLMVVDFHIPERFIKVKCQGVLVSDDGTRKEREKVIYW</sequence>
<dbReference type="InterPro" id="IPR001138">
    <property type="entry name" value="Zn2Cys6_DnaBD"/>
</dbReference>
<name>A0A2T3AQ64_AMORE</name>
<evidence type="ECO:0000313" key="10">
    <source>
        <dbReference type="Proteomes" id="UP000241818"/>
    </source>
</evidence>
<accession>A0A2T3AQ64</accession>
<proteinExistence type="predicted"/>
<feature type="compositionally biased region" description="Polar residues" evidence="7">
    <location>
        <begin position="379"/>
        <end position="388"/>
    </location>
</feature>
<dbReference type="EMBL" id="KZ679019">
    <property type="protein sequence ID" value="PSS07142.1"/>
    <property type="molecule type" value="Genomic_DNA"/>
</dbReference>
<keyword evidence="5" id="KW-0804">Transcription</keyword>
<dbReference type="AlphaFoldDB" id="A0A2T3AQ64"/>
<evidence type="ECO:0000313" key="9">
    <source>
        <dbReference type="EMBL" id="PSS07142.1"/>
    </source>
</evidence>
<dbReference type="PANTHER" id="PTHR36206">
    <property type="entry name" value="ASPERCRYPTIN BIOSYNTHESIS CLUSTER-SPECIFIC TRANSCRIPTION REGULATOR ATNN-RELATED"/>
    <property type="match status" value="1"/>
</dbReference>
<dbReference type="Pfam" id="PF00172">
    <property type="entry name" value="Zn_clus"/>
    <property type="match status" value="1"/>
</dbReference>
<dbReference type="CDD" id="cd00067">
    <property type="entry name" value="GAL4"/>
    <property type="match status" value="1"/>
</dbReference>
<dbReference type="GeneID" id="36576547"/>
<evidence type="ECO:0000256" key="7">
    <source>
        <dbReference type="SAM" id="MobiDB-lite"/>
    </source>
</evidence>
<gene>
    <name evidence="9" type="ORF">M430DRAFT_54419</name>
</gene>
<keyword evidence="4" id="KW-0238">DNA-binding</keyword>
<organism evidence="9 10">
    <name type="scientific">Amorphotheca resinae ATCC 22711</name>
    <dbReference type="NCBI Taxonomy" id="857342"/>
    <lineage>
        <taxon>Eukaryota</taxon>
        <taxon>Fungi</taxon>
        <taxon>Dikarya</taxon>
        <taxon>Ascomycota</taxon>
        <taxon>Pezizomycotina</taxon>
        <taxon>Leotiomycetes</taxon>
        <taxon>Helotiales</taxon>
        <taxon>Amorphothecaceae</taxon>
        <taxon>Amorphotheca</taxon>
    </lineage>
</organism>
<dbReference type="Proteomes" id="UP000241818">
    <property type="component" value="Unassembled WGS sequence"/>
</dbReference>
<reference evidence="9 10" key="1">
    <citation type="journal article" date="2018" name="New Phytol.">
        <title>Comparative genomics and transcriptomics depict ericoid mycorrhizal fungi as versatile saprotrophs and plant mutualists.</title>
        <authorList>
            <person name="Martino E."/>
            <person name="Morin E."/>
            <person name="Grelet G.A."/>
            <person name="Kuo A."/>
            <person name="Kohler A."/>
            <person name="Daghino S."/>
            <person name="Barry K.W."/>
            <person name="Cichocki N."/>
            <person name="Clum A."/>
            <person name="Dockter R.B."/>
            <person name="Hainaut M."/>
            <person name="Kuo R.C."/>
            <person name="LaButti K."/>
            <person name="Lindahl B.D."/>
            <person name="Lindquist E.A."/>
            <person name="Lipzen A."/>
            <person name="Khouja H.R."/>
            <person name="Magnuson J."/>
            <person name="Murat C."/>
            <person name="Ohm R.A."/>
            <person name="Singer S.W."/>
            <person name="Spatafora J.W."/>
            <person name="Wang M."/>
            <person name="Veneault-Fourrey C."/>
            <person name="Henrissat B."/>
            <person name="Grigoriev I.V."/>
            <person name="Martin F.M."/>
            <person name="Perotto S."/>
        </authorList>
    </citation>
    <scope>NUCLEOTIDE SEQUENCE [LARGE SCALE GENOMIC DNA]</scope>
    <source>
        <strain evidence="9 10">ATCC 22711</strain>
    </source>
</reference>
<dbReference type="OrthoDB" id="3598904at2759"/>
<dbReference type="RefSeq" id="XP_024716798.1">
    <property type="nucleotide sequence ID" value="XM_024868466.1"/>
</dbReference>
<dbReference type="InParanoid" id="A0A2T3AQ64"/>
<feature type="domain" description="Zn(2)-C6 fungal-type" evidence="8">
    <location>
        <begin position="17"/>
        <end position="42"/>
    </location>
</feature>
<evidence type="ECO:0000256" key="4">
    <source>
        <dbReference type="ARBA" id="ARBA00023125"/>
    </source>
</evidence>
<evidence type="ECO:0000259" key="8">
    <source>
        <dbReference type="Pfam" id="PF00172"/>
    </source>
</evidence>
<feature type="region of interest" description="Disordered" evidence="7">
    <location>
        <begin position="364"/>
        <end position="388"/>
    </location>
</feature>
<evidence type="ECO:0000256" key="6">
    <source>
        <dbReference type="ARBA" id="ARBA00023242"/>
    </source>
</evidence>